<proteinExistence type="predicted"/>
<dbReference type="EMBL" id="JAENGZ010000540">
    <property type="protein sequence ID" value="KAG6957513.1"/>
    <property type="molecule type" value="Genomic_DNA"/>
</dbReference>
<protein>
    <submittedName>
        <fullName evidence="1">Uncharacterized protein</fullName>
    </submittedName>
</protein>
<dbReference type="AlphaFoldDB" id="A0A8T1UDN7"/>
<evidence type="ECO:0000313" key="2">
    <source>
        <dbReference type="Proteomes" id="UP000688947"/>
    </source>
</evidence>
<dbReference type="VEuPathDB" id="FungiDB:PC110_g7317"/>
<dbReference type="Proteomes" id="UP000688947">
    <property type="component" value="Unassembled WGS sequence"/>
</dbReference>
<organism evidence="1 2">
    <name type="scientific">Phytophthora cactorum</name>
    <dbReference type="NCBI Taxonomy" id="29920"/>
    <lineage>
        <taxon>Eukaryota</taxon>
        <taxon>Sar</taxon>
        <taxon>Stramenopiles</taxon>
        <taxon>Oomycota</taxon>
        <taxon>Peronosporomycetes</taxon>
        <taxon>Peronosporales</taxon>
        <taxon>Peronosporaceae</taxon>
        <taxon>Phytophthora</taxon>
    </lineage>
</organism>
<comment type="caution">
    <text evidence="1">The sequence shown here is derived from an EMBL/GenBank/DDBJ whole genome shotgun (WGS) entry which is preliminary data.</text>
</comment>
<gene>
    <name evidence="1" type="ORF">JG687_00009939</name>
</gene>
<accession>A0A8T1UDN7</accession>
<sequence length="71" mass="7829">MVSGISSLKLLQQRLQSLTGALIATASLLPYGIPDTIAHALAYLHSLNPVNLFNERLRAYVWVAQRCGVYM</sequence>
<evidence type="ECO:0000313" key="1">
    <source>
        <dbReference type="EMBL" id="KAG6957513.1"/>
    </source>
</evidence>
<dbReference type="OrthoDB" id="10308858at2759"/>
<name>A0A8T1UDN7_9STRA</name>
<reference evidence="1" key="1">
    <citation type="submission" date="2021-01" db="EMBL/GenBank/DDBJ databases">
        <title>Phytophthora aleatoria, a newly-described species from Pinus radiata is distinct from Phytophthora cactorum isolates based on comparative genomics.</title>
        <authorList>
            <person name="Mcdougal R."/>
            <person name="Panda P."/>
            <person name="Williams N."/>
            <person name="Studholme D.J."/>
        </authorList>
    </citation>
    <scope>NUCLEOTIDE SEQUENCE</scope>
    <source>
        <strain evidence="1">NZFS 3830</strain>
    </source>
</reference>